<dbReference type="InterPro" id="IPR001948">
    <property type="entry name" value="Peptidase_M18"/>
</dbReference>
<keyword evidence="8 9" id="KW-0482">Metalloprotease</keyword>
<gene>
    <name evidence="11" type="ORF">GMD52_07835</name>
</gene>
<dbReference type="GO" id="GO:0006508">
    <property type="term" value="P:proteolysis"/>
    <property type="evidence" value="ECO:0007669"/>
    <property type="project" value="UniProtKB-KW"/>
</dbReference>
<evidence type="ECO:0000256" key="5">
    <source>
        <dbReference type="ARBA" id="ARBA00022723"/>
    </source>
</evidence>
<dbReference type="NCBIfam" id="NF002600">
    <property type="entry name" value="PRK02256.1"/>
    <property type="match status" value="1"/>
</dbReference>
<dbReference type="Gene3D" id="2.30.250.10">
    <property type="entry name" value="Aminopeptidase i, Domain 2"/>
    <property type="match status" value="1"/>
</dbReference>
<comment type="similarity">
    <text evidence="2 9">Belongs to the peptidase M18 family.</text>
</comment>
<dbReference type="Gene3D" id="3.40.630.10">
    <property type="entry name" value="Zn peptidases"/>
    <property type="match status" value="1"/>
</dbReference>
<dbReference type="GO" id="GO:0008270">
    <property type="term" value="F:zinc ion binding"/>
    <property type="evidence" value="ECO:0007669"/>
    <property type="project" value="InterPro"/>
</dbReference>
<evidence type="ECO:0000256" key="10">
    <source>
        <dbReference type="RuleBase" id="RU004387"/>
    </source>
</evidence>
<dbReference type="EMBL" id="WMZR01000008">
    <property type="protein sequence ID" value="MTS51451.1"/>
    <property type="molecule type" value="Genomic_DNA"/>
</dbReference>
<sequence>MEEKKSLGKELQEKLTFTQPHIADEQPDAVAEAERFCVDYKAFLDAAKTEREAAAEVERRALAAGYRPMQRTGVTYKAGDKVFYNNRGKAMLLATLGKRPLDEGVRLMVAHIDSPRLDLKPNPLYEDSDIALFKTHYYGGIRKYQWGATPLSLHGVVYRKDGTKVEVRLGEEAGDPVFCVTDLLPHLGAEQNKRTLADGLRGEELNIVVGSLPYADKELKERVKLYTLTLLNEKYGITERDFTRAELEAVPAVKASDVGFDRSMIGAYGHDDRVCAYTALQAELGVKEPEYTTVCILADKEEVGSDGPTGLVSDFVFHFLGYLADAQGANYKLMLQNAKCLSADVNAAFDPTFPDVLEKRNASYLNRGVVVTKYTGSRGKYGTNDASAEMMAYVTDILDRADVLWQTGELGKVDFGGGGTVAQYVANRDIDVVDIGVPVLSMHSPFELVSKLDVYMTYKAFSAFANARQ</sequence>
<evidence type="ECO:0000256" key="6">
    <source>
        <dbReference type="ARBA" id="ARBA00022801"/>
    </source>
</evidence>
<comment type="caution">
    <text evidence="11">The sequence shown here is derived from an EMBL/GenBank/DDBJ whole genome shotgun (WGS) entry which is preliminary data.</text>
</comment>
<evidence type="ECO:0000256" key="2">
    <source>
        <dbReference type="ARBA" id="ARBA00008290"/>
    </source>
</evidence>
<dbReference type="PANTHER" id="PTHR28570:SF2">
    <property type="entry name" value="M18 FAMILY AMINOPEPTIDASE 1-RELATED"/>
    <property type="match status" value="1"/>
</dbReference>
<keyword evidence="3 9" id="KW-0031">Aminopeptidase</keyword>
<evidence type="ECO:0000313" key="12">
    <source>
        <dbReference type="Proteomes" id="UP000449193"/>
    </source>
</evidence>
<dbReference type="AlphaFoldDB" id="A0A6I3Q9D6"/>
<dbReference type="SUPFAM" id="SSF101821">
    <property type="entry name" value="Aminopeptidase/glucanase lid domain"/>
    <property type="match status" value="1"/>
</dbReference>
<dbReference type="SUPFAM" id="SSF53187">
    <property type="entry name" value="Zn-dependent exopeptidases"/>
    <property type="match status" value="1"/>
</dbReference>
<dbReference type="PANTHER" id="PTHR28570">
    <property type="entry name" value="ASPARTYL AMINOPEPTIDASE"/>
    <property type="match status" value="1"/>
</dbReference>
<keyword evidence="6 9" id="KW-0378">Hydrolase</keyword>
<reference evidence="11 12" key="1">
    <citation type="journal article" date="2019" name="Nat. Med.">
        <title>A library of human gut bacterial isolates paired with longitudinal multiomics data enables mechanistic microbiome research.</title>
        <authorList>
            <person name="Poyet M."/>
            <person name="Groussin M."/>
            <person name="Gibbons S.M."/>
            <person name="Avila-Pacheco J."/>
            <person name="Jiang X."/>
            <person name="Kearney S.M."/>
            <person name="Perrotta A.R."/>
            <person name="Berdy B."/>
            <person name="Zhao S."/>
            <person name="Lieberman T.D."/>
            <person name="Swanson P.K."/>
            <person name="Smith M."/>
            <person name="Roesemann S."/>
            <person name="Alexander J.E."/>
            <person name="Rich S.A."/>
            <person name="Livny J."/>
            <person name="Vlamakis H."/>
            <person name="Clish C."/>
            <person name="Bullock K."/>
            <person name="Deik A."/>
            <person name="Scott J."/>
            <person name="Pierce K.A."/>
            <person name="Xavier R.J."/>
            <person name="Alm E.J."/>
        </authorList>
    </citation>
    <scope>NUCLEOTIDE SEQUENCE [LARGE SCALE GENOMIC DNA]</scope>
    <source>
        <strain evidence="11 12">BIOML-A7</strain>
    </source>
</reference>
<protein>
    <recommendedName>
        <fullName evidence="10">M18 family aminopeptidase</fullName>
        <ecNumber evidence="10">3.4.11.-</ecNumber>
    </recommendedName>
</protein>
<accession>A0A6I3Q9D6</accession>
<organism evidence="11 12">
    <name type="scientific">Ruthenibacterium lactatiformans</name>
    <dbReference type="NCBI Taxonomy" id="1550024"/>
    <lineage>
        <taxon>Bacteria</taxon>
        <taxon>Bacillati</taxon>
        <taxon>Bacillota</taxon>
        <taxon>Clostridia</taxon>
        <taxon>Eubacteriales</taxon>
        <taxon>Oscillospiraceae</taxon>
        <taxon>Ruthenibacterium</taxon>
    </lineage>
</organism>
<keyword evidence="5 9" id="KW-0479">Metal-binding</keyword>
<evidence type="ECO:0000256" key="1">
    <source>
        <dbReference type="ARBA" id="ARBA00001947"/>
    </source>
</evidence>
<proteinExistence type="inferred from homology"/>
<evidence type="ECO:0000256" key="9">
    <source>
        <dbReference type="RuleBase" id="RU004386"/>
    </source>
</evidence>
<evidence type="ECO:0000256" key="8">
    <source>
        <dbReference type="ARBA" id="ARBA00023049"/>
    </source>
</evidence>
<dbReference type="RefSeq" id="WP_155201495.1">
    <property type="nucleotide sequence ID" value="NZ_WMZL01000015.1"/>
</dbReference>
<evidence type="ECO:0000256" key="3">
    <source>
        <dbReference type="ARBA" id="ARBA00022438"/>
    </source>
</evidence>
<comment type="cofactor">
    <cofactor evidence="1 10">
        <name>Zn(2+)</name>
        <dbReference type="ChEBI" id="CHEBI:29105"/>
    </cofactor>
</comment>
<dbReference type="Pfam" id="PF02127">
    <property type="entry name" value="Peptidase_M18"/>
    <property type="match status" value="1"/>
</dbReference>
<dbReference type="PRINTS" id="PR00932">
    <property type="entry name" value="AMINO1PTASE"/>
</dbReference>
<dbReference type="GO" id="GO:0005737">
    <property type="term" value="C:cytoplasm"/>
    <property type="evidence" value="ECO:0007669"/>
    <property type="project" value="UniProtKB-ARBA"/>
</dbReference>
<dbReference type="GO" id="GO:0008237">
    <property type="term" value="F:metallopeptidase activity"/>
    <property type="evidence" value="ECO:0007669"/>
    <property type="project" value="UniProtKB-KW"/>
</dbReference>
<dbReference type="Proteomes" id="UP000449193">
    <property type="component" value="Unassembled WGS sequence"/>
</dbReference>
<evidence type="ECO:0000256" key="4">
    <source>
        <dbReference type="ARBA" id="ARBA00022670"/>
    </source>
</evidence>
<dbReference type="InterPro" id="IPR023358">
    <property type="entry name" value="Peptidase_M18_dom2"/>
</dbReference>
<evidence type="ECO:0000313" key="11">
    <source>
        <dbReference type="EMBL" id="MTS51451.1"/>
    </source>
</evidence>
<name>A0A6I3Q9D6_9FIRM</name>
<evidence type="ECO:0000256" key="7">
    <source>
        <dbReference type="ARBA" id="ARBA00022833"/>
    </source>
</evidence>
<keyword evidence="4 9" id="KW-0645">Protease</keyword>
<keyword evidence="7 9" id="KW-0862">Zinc</keyword>
<dbReference type="GO" id="GO:0004177">
    <property type="term" value="F:aminopeptidase activity"/>
    <property type="evidence" value="ECO:0007669"/>
    <property type="project" value="UniProtKB-KW"/>
</dbReference>
<dbReference type="EC" id="3.4.11.-" evidence="10"/>